<evidence type="ECO:0000256" key="8">
    <source>
        <dbReference type="ARBA" id="ARBA00022723"/>
    </source>
</evidence>
<evidence type="ECO:0000313" key="17">
    <source>
        <dbReference type="EMBL" id="QDH24150.1"/>
    </source>
</evidence>
<dbReference type="KEGG" id="ntn:D5366_01490"/>
<comment type="cofactor">
    <cofactor evidence="2">
        <name>Mn(2+)</name>
        <dbReference type="ChEBI" id="CHEBI:29035"/>
    </cofactor>
</comment>
<dbReference type="Pfam" id="PF00180">
    <property type="entry name" value="Iso_dh"/>
    <property type="match status" value="1"/>
</dbReference>
<evidence type="ECO:0000256" key="4">
    <source>
        <dbReference type="ARBA" id="ARBA00008319"/>
    </source>
</evidence>
<dbReference type="RefSeq" id="WP_141491990.1">
    <property type="nucleotide sequence ID" value="NZ_CP032485.1"/>
</dbReference>
<feature type="site" description="Important for catalysis" evidence="14">
    <location>
        <position position="143"/>
    </location>
</feature>
<evidence type="ECO:0000313" key="18">
    <source>
        <dbReference type="Proteomes" id="UP000317214"/>
    </source>
</evidence>
<dbReference type="InterPro" id="IPR019818">
    <property type="entry name" value="IsoCit/isopropylmalate_DH_CS"/>
</dbReference>
<evidence type="ECO:0000256" key="9">
    <source>
        <dbReference type="ARBA" id="ARBA00022842"/>
    </source>
</evidence>
<evidence type="ECO:0000256" key="5">
    <source>
        <dbReference type="ARBA" id="ARBA00011738"/>
    </source>
</evidence>
<evidence type="ECO:0000256" key="3">
    <source>
        <dbReference type="ARBA" id="ARBA00004762"/>
    </source>
</evidence>
<comment type="function">
    <text evidence="14 15">Catalyzes the oxidation of 3-carboxy-2-hydroxy-4-methylpentanoate (3-isopropylmalate) to 3-carboxy-4-methyl-2-oxopentanoate. The product decarboxylates to 4-methyl-2 oxopentanoate.</text>
</comment>
<feature type="binding site" evidence="14">
    <location>
        <position position="255"/>
    </location>
    <ligand>
        <name>Mg(2+)</name>
        <dbReference type="ChEBI" id="CHEBI:18420"/>
    </ligand>
</feature>
<dbReference type="FunFam" id="3.40.718.10:FF:000006">
    <property type="entry name" value="3-isopropylmalate dehydrogenase"/>
    <property type="match status" value="1"/>
</dbReference>
<feature type="binding site" evidence="14">
    <location>
        <position position="251"/>
    </location>
    <ligand>
        <name>Mg(2+)</name>
        <dbReference type="ChEBI" id="CHEBI:18420"/>
    </ligand>
</feature>
<dbReference type="EC" id="1.1.1.85" evidence="14"/>
<feature type="binding site" evidence="14">
    <location>
        <begin position="290"/>
        <end position="302"/>
    </location>
    <ligand>
        <name>NAD(+)</name>
        <dbReference type="ChEBI" id="CHEBI:57540"/>
    </ligand>
</feature>
<accession>A0A4Y6V672</accession>
<feature type="site" description="Important for catalysis" evidence="14">
    <location>
        <position position="194"/>
    </location>
</feature>
<keyword evidence="8 14" id="KW-0479">Metal-binding</keyword>
<feature type="binding site" evidence="14">
    <location>
        <position position="136"/>
    </location>
    <ligand>
        <name>substrate</name>
    </ligand>
</feature>
<keyword evidence="10 14" id="KW-0560">Oxidoreductase</keyword>
<dbReference type="PANTHER" id="PTHR42979:SF1">
    <property type="entry name" value="3-ISOPROPYLMALATE DEHYDROGENASE"/>
    <property type="match status" value="1"/>
</dbReference>
<dbReference type="GO" id="GO:0009098">
    <property type="term" value="P:L-leucine biosynthetic process"/>
    <property type="evidence" value="ECO:0007669"/>
    <property type="project" value="UniProtKB-UniRule"/>
</dbReference>
<keyword evidence="18" id="KW-1185">Reference proteome</keyword>
<protein>
    <recommendedName>
        <fullName evidence="14">3-isopropylmalate dehydrogenase</fullName>
        <ecNumber evidence="14">1.1.1.85</ecNumber>
    </recommendedName>
    <alternativeName>
        <fullName evidence="14">3-IPM-DH</fullName>
    </alternativeName>
    <alternativeName>
        <fullName evidence="14">Beta-IPM dehydrogenase</fullName>
        <shortName evidence="14">IMDH</shortName>
    </alternativeName>
</protein>
<feature type="domain" description="Isopropylmalate dehydrogenase-like" evidence="16">
    <location>
        <begin position="6"/>
        <end position="361"/>
    </location>
</feature>
<dbReference type="InterPro" id="IPR004429">
    <property type="entry name" value="Isopropylmalate_DH"/>
</dbReference>
<keyword evidence="7 14" id="KW-0028">Amino-acid biosynthesis</keyword>
<dbReference type="GO" id="GO:0051287">
    <property type="term" value="F:NAD binding"/>
    <property type="evidence" value="ECO:0007669"/>
    <property type="project" value="InterPro"/>
</dbReference>
<dbReference type="Gene3D" id="3.40.718.10">
    <property type="entry name" value="Isopropylmalate Dehydrogenase"/>
    <property type="match status" value="1"/>
</dbReference>
<dbReference type="EMBL" id="CP032485">
    <property type="protein sequence ID" value="QDH24150.1"/>
    <property type="molecule type" value="Genomic_DNA"/>
</dbReference>
<evidence type="ECO:0000259" key="16">
    <source>
        <dbReference type="SMART" id="SM01329"/>
    </source>
</evidence>
<comment type="caution">
    <text evidence="14">Lacks conserved residue(s) required for the propagation of feature annotation.</text>
</comment>
<dbReference type="GO" id="GO:0005829">
    <property type="term" value="C:cytosol"/>
    <property type="evidence" value="ECO:0007669"/>
    <property type="project" value="TreeGrafter"/>
</dbReference>
<keyword evidence="6 14" id="KW-0432">Leucine biosynthesis</keyword>
<evidence type="ECO:0000256" key="2">
    <source>
        <dbReference type="ARBA" id="ARBA00001936"/>
    </source>
</evidence>
<feature type="binding site" evidence="14">
    <location>
        <position position="227"/>
    </location>
    <ligand>
        <name>substrate</name>
    </ligand>
</feature>
<dbReference type="SMART" id="SM01329">
    <property type="entry name" value="Iso_dh"/>
    <property type="match status" value="1"/>
</dbReference>
<evidence type="ECO:0000256" key="14">
    <source>
        <dbReference type="HAMAP-Rule" id="MF_01033"/>
    </source>
</evidence>
<dbReference type="NCBIfam" id="TIGR00169">
    <property type="entry name" value="leuB"/>
    <property type="match status" value="1"/>
</dbReference>
<dbReference type="InterPro" id="IPR024084">
    <property type="entry name" value="IsoPropMal-DH-like_dom"/>
</dbReference>
<comment type="cofactor">
    <cofactor evidence="14 15">
        <name>Mg(2+)</name>
        <dbReference type="ChEBI" id="CHEBI:18420"/>
    </cofactor>
    <cofactor evidence="14 15">
        <name>Mn(2+)</name>
        <dbReference type="ChEBI" id="CHEBI:29035"/>
    </cofactor>
    <text evidence="14 15">Binds 1 Mg(2+) or Mn(2+) ion per subunit.</text>
</comment>
<keyword evidence="13 14" id="KW-0100">Branched-chain amino acid biosynthesis</keyword>
<evidence type="ECO:0000256" key="15">
    <source>
        <dbReference type="RuleBase" id="RU004445"/>
    </source>
</evidence>
<dbReference type="HAMAP" id="MF_01033">
    <property type="entry name" value="LeuB_type1"/>
    <property type="match status" value="1"/>
</dbReference>
<keyword evidence="14" id="KW-0963">Cytoplasm</keyword>
<dbReference type="Proteomes" id="UP000317214">
    <property type="component" value="Chromosome"/>
</dbReference>
<evidence type="ECO:0000256" key="10">
    <source>
        <dbReference type="ARBA" id="ARBA00023002"/>
    </source>
</evidence>
<name>A0A4Y6V672_9PROT</name>
<proteinExistence type="inferred from homology"/>
<reference evidence="17 18" key="1">
    <citation type="submission" date="2018-09" db="EMBL/GenBank/DDBJ databases">
        <title>The complete genome sequence of Neokomagataea tanensis NBRC 106556(T).</title>
        <authorList>
            <person name="Chua K.-O."/>
            <person name="See-Too W.-S."/>
            <person name="Hong K.-W."/>
            <person name="Yin W.-F."/>
            <person name="Chan K.-G."/>
        </authorList>
    </citation>
    <scope>NUCLEOTIDE SEQUENCE [LARGE SCALE GENOMIC DNA]</scope>
    <source>
        <strain evidence="18">AH13 \ NBRC 106556</strain>
    </source>
</reference>
<comment type="pathway">
    <text evidence="3 14 15">Amino-acid biosynthesis; L-leucine biosynthesis; L-leucine from 3-methyl-2-oxobutanoate: step 3/4.</text>
</comment>
<dbReference type="SUPFAM" id="SSF53659">
    <property type="entry name" value="Isocitrate/Isopropylmalate dehydrogenase-like"/>
    <property type="match status" value="1"/>
</dbReference>
<feature type="binding site" evidence="14">
    <location>
        <position position="98"/>
    </location>
    <ligand>
        <name>substrate</name>
    </ligand>
</feature>
<feature type="binding site" evidence="14">
    <location>
        <position position="108"/>
    </location>
    <ligand>
        <name>substrate</name>
    </ligand>
</feature>
<gene>
    <name evidence="14 17" type="primary">leuB</name>
    <name evidence="17" type="ORF">D5366_01490</name>
</gene>
<evidence type="ECO:0000256" key="6">
    <source>
        <dbReference type="ARBA" id="ARBA00022430"/>
    </source>
</evidence>
<evidence type="ECO:0000256" key="13">
    <source>
        <dbReference type="ARBA" id="ARBA00023304"/>
    </source>
</evidence>
<keyword evidence="9 14" id="KW-0460">Magnesium</keyword>
<evidence type="ECO:0000256" key="7">
    <source>
        <dbReference type="ARBA" id="ARBA00022605"/>
    </source>
</evidence>
<evidence type="ECO:0000256" key="12">
    <source>
        <dbReference type="ARBA" id="ARBA00023211"/>
    </source>
</evidence>
<sequence>MSETPKLLVLAGDGIGPEVMREVARIVHWLERNRGLKLDITEELVGAASLAVHGVPIRDEVIALAKQSDAVLFGSVGDPAWGHVGFDKRPEVAILKLRKELELFANLRPAQLFDALLSASALRPEVVRGLDLMIVRETVGGIYFGEPRGIETLADGSRRGINTEVYTTAEIERVARVAFDLARKRDNRVCSVEKCNVMESGLLWKEVVTDLHAREYADVELSHMLADNCAMQLVRDPKQFDVIVTGNLFGDILSDLASMLTGSLGMLPSATLGVVREDGKRNALYEPIHGSAPDIAGRGIANPLAQILSFAMLLRYSLGRGDDAELIEKAVSNVLASGLRTADIMSDGMARVGTEMMGEAVLREMDKLA</sequence>
<dbReference type="GO" id="GO:0003862">
    <property type="term" value="F:3-isopropylmalate dehydrogenase activity"/>
    <property type="evidence" value="ECO:0007669"/>
    <property type="project" value="UniProtKB-UniRule"/>
</dbReference>
<dbReference type="PROSITE" id="PS00470">
    <property type="entry name" value="IDH_IMDH"/>
    <property type="match status" value="1"/>
</dbReference>
<feature type="binding site" evidence="14">
    <location>
        <position position="227"/>
    </location>
    <ligand>
        <name>Mg(2+)</name>
        <dbReference type="ChEBI" id="CHEBI:18420"/>
    </ligand>
</feature>
<dbReference type="OrthoDB" id="9767905at2"/>
<comment type="subcellular location">
    <subcellularLocation>
        <location evidence="14">Cytoplasm</location>
    </subcellularLocation>
</comment>
<keyword evidence="12 14" id="KW-0464">Manganese</keyword>
<dbReference type="GO" id="GO:0000287">
    <property type="term" value="F:magnesium ion binding"/>
    <property type="evidence" value="ECO:0007669"/>
    <property type="project" value="InterPro"/>
</dbReference>
<dbReference type="PANTHER" id="PTHR42979">
    <property type="entry name" value="3-ISOPROPYLMALATE DEHYDROGENASE"/>
    <property type="match status" value="1"/>
</dbReference>
<dbReference type="AlphaFoldDB" id="A0A4Y6V672"/>
<comment type="catalytic activity">
    <reaction evidence="1 14 15">
        <text>(2R,3S)-3-isopropylmalate + NAD(+) = 4-methyl-2-oxopentanoate + CO2 + NADH</text>
        <dbReference type="Rhea" id="RHEA:32271"/>
        <dbReference type="ChEBI" id="CHEBI:16526"/>
        <dbReference type="ChEBI" id="CHEBI:17865"/>
        <dbReference type="ChEBI" id="CHEBI:35121"/>
        <dbReference type="ChEBI" id="CHEBI:57540"/>
        <dbReference type="ChEBI" id="CHEBI:57945"/>
        <dbReference type="EC" id="1.1.1.85"/>
    </reaction>
</comment>
<comment type="similarity">
    <text evidence="4 14">Belongs to the isocitrate and isopropylmalate dehydrogenases family. LeuB type 1 subfamily.</text>
</comment>
<dbReference type="UniPathway" id="UPA00048">
    <property type="reaction ID" value="UER00072"/>
</dbReference>
<evidence type="ECO:0000256" key="11">
    <source>
        <dbReference type="ARBA" id="ARBA00023027"/>
    </source>
</evidence>
<organism evidence="17 18">
    <name type="scientific">Neokomagataea tanensis</name>
    <dbReference type="NCBI Taxonomy" id="661191"/>
    <lineage>
        <taxon>Bacteria</taxon>
        <taxon>Pseudomonadati</taxon>
        <taxon>Pseudomonadota</taxon>
        <taxon>Alphaproteobacteria</taxon>
        <taxon>Acetobacterales</taxon>
        <taxon>Acetobacteraceae</taxon>
        <taxon>Neokomagataea</taxon>
    </lineage>
</organism>
<evidence type="ECO:0000256" key="1">
    <source>
        <dbReference type="ARBA" id="ARBA00000624"/>
    </source>
</evidence>
<keyword evidence="11 14" id="KW-0520">NAD</keyword>
<comment type="subunit">
    <text evidence="5 14 15">Homodimer.</text>
</comment>